<keyword evidence="3" id="KW-1185">Reference proteome</keyword>
<gene>
    <name evidence="2" type="ORF">PSQ39_21480</name>
</gene>
<accession>A0ABT5MLF6</accession>
<comment type="caution">
    <text evidence="2">The sequence shown here is derived from an EMBL/GenBank/DDBJ whole genome shotgun (WGS) entry which is preliminary data.</text>
</comment>
<sequence>MNLTLITSLTAATLAAACTWAFEDARHRAALAELRLDQSTAAMQAQATARAAEQSITRKYTEALNAAQTRQATLRADADSARAESERLREQTADAGRRLATAPAPAVIEYATAAGELLAECSRSYQALAAAADGHASDVRTLIDAWPRNNPEE</sequence>
<feature type="compositionally biased region" description="Basic and acidic residues" evidence="1">
    <location>
        <begin position="76"/>
        <end position="97"/>
    </location>
</feature>
<evidence type="ECO:0000256" key="1">
    <source>
        <dbReference type="SAM" id="MobiDB-lite"/>
    </source>
</evidence>
<dbReference type="RefSeq" id="WP_273929690.1">
    <property type="nucleotide sequence ID" value="NZ_JAQSIO010000016.1"/>
</dbReference>
<reference evidence="2 3" key="1">
    <citation type="submission" date="2023-02" db="EMBL/GenBank/DDBJ databases">
        <title>Bacterial whole genome sequence for Curvibacter sp. HBC28.</title>
        <authorList>
            <person name="Le V."/>
            <person name="Ko S.-R."/>
            <person name="Ahn C.-Y."/>
            <person name="Oh H.-M."/>
        </authorList>
    </citation>
    <scope>NUCLEOTIDE SEQUENCE [LARGE SCALE GENOMIC DNA]</scope>
    <source>
        <strain evidence="2 3">HBC28</strain>
    </source>
</reference>
<name>A0ABT5MLF6_9BURK</name>
<feature type="region of interest" description="Disordered" evidence="1">
    <location>
        <begin position="71"/>
        <end position="97"/>
    </location>
</feature>
<organism evidence="2 3">
    <name type="scientific">Curvibacter microcysteis</name>
    <dbReference type="NCBI Taxonomy" id="3026419"/>
    <lineage>
        <taxon>Bacteria</taxon>
        <taxon>Pseudomonadati</taxon>
        <taxon>Pseudomonadota</taxon>
        <taxon>Betaproteobacteria</taxon>
        <taxon>Burkholderiales</taxon>
        <taxon>Comamonadaceae</taxon>
        <taxon>Curvibacter</taxon>
    </lineage>
</organism>
<dbReference type="Proteomes" id="UP001528672">
    <property type="component" value="Unassembled WGS sequence"/>
</dbReference>
<evidence type="ECO:0000313" key="3">
    <source>
        <dbReference type="Proteomes" id="UP001528672"/>
    </source>
</evidence>
<dbReference type="EMBL" id="JAQSIO010000016">
    <property type="protein sequence ID" value="MDD0817221.1"/>
    <property type="molecule type" value="Genomic_DNA"/>
</dbReference>
<proteinExistence type="predicted"/>
<evidence type="ECO:0000313" key="2">
    <source>
        <dbReference type="EMBL" id="MDD0817221.1"/>
    </source>
</evidence>
<protein>
    <recommendedName>
        <fullName evidence="4">DUF2514 family protein</fullName>
    </recommendedName>
</protein>
<evidence type="ECO:0008006" key="4">
    <source>
        <dbReference type="Google" id="ProtNLM"/>
    </source>
</evidence>